<evidence type="ECO:0000256" key="1">
    <source>
        <dbReference type="SAM" id="MobiDB-lite"/>
    </source>
</evidence>
<dbReference type="PANTHER" id="PTHR12307:SF36">
    <property type="entry name" value="GLYCOGEN-BINDING SUBUNIT 76A"/>
    <property type="match status" value="1"/>
</dbReference>
<dbReference type="GO" id="GO:0000164">
    <property type="term" value="C:protein phosphatase type 1 complex"/>
    <property type="evidence" value="ECO:0007669"/>
    <property type="project" value="TreeGrafter"/>
</dbReference>
<evidence type="ECO:0000313" key="4">
    <source>
        <dbReference type="Proteomes" id="UP000078561"/>
    </source>
</evidence>
<feature type="compositionally biased region" description="Low complexity" evidence="1">
    <location>
        <begin position="437"/>
        <end position="446"/>
    </location>
</feature>
<dbReference type="OMA" id="ERICLFR"/>
<dbReference type="InterPro" id="IPR005036">
    <property type="entry name" value="CBM21_dom"/>
</dbReference>
<dbReference type="OrthoDB" id="1881at2759"/>
<dbReference type="AlphaFoldDB" id="A0A163J3U6"/>
<dbReference type="EMBL" id="LT551507">
    <property type="protein sequence ID" value="SAL97013.1"/>
    <property type="molecule type" value="Genomic_DNA"/>
</dbReference>
<dbReference type="InterPro" id="IPR050782">
    <property type="entry name" value="PP1_regulatory_subunit_3"/>
</dbReference>
<sequence>MSFTIFPRHSKYGNSSWKRQVVLNRSVNNNKEDDASSLSAPTSPRTTDQSASDGGNDNAATMALLKRRSLEVKLDPTLYQRLQQDSGQGLPLMESNTDTKKKPTVSISDNNNNNQVRKLKSSLRQVVSAPTSPQHGPSRGGKSVKFDPFHLEKVCFFEGSHSPNEVPRYEDARCPPFKVLYSHWPPIQHTLFQHQQNVQLKRSLKVLEGGSILRGQVMVRNLGYEKDVEIRYTLDGWQTVKNVKAGYLQSRGSLDMFVYEIDIEQGMADRGYIRVTVDMAVRYSVVLATTDHKHLVEETYWDNNDGHNYQVLVVESSDPQPLPATIDTASTIKTNPLDDGTTDLLPTTSSSSSASSAASYRYDFGQSLLKAKHQTKPALSSPLSSAPASPCSSPPLSTSPSIPPSPISDSITINKSIPVSPSPFDNAKFTSQRQTQSAPSSPESSSLMDFFQSSGAHSLASSSYSDLVKKYCFYGSQDSSSPALSING</sequence>
<feature type="domain" description="CBM21" evidence="2">
    <location>
        <begin position="190"/>
        <end position="312"/>
    </location>
</feature>
<dbReference type="STRING" id="4829.A0A163J3U6"/>
<dbReference type="PROSITE" id="PS51159">
    <property type="entry name" value="CBM21"/>
    <property type="match status" value="1"/>
</dbReference>
<dbReference type="Proteomes" id="UP000078561">
    <property type="component" value="Unassembled WGS sequence"/>
</dbReference>
<feature type="compositionally biased region" description="Low complexity" evidence="1">
    <location>
        <begin position="377"/>
        <end position="400"/>
    </location>
</feature>
<feature type="region of interest" description="Disordered" evidence="1">
    <location>
        <begin position="375"/>
        <end position="447"/>
    </location>
</feature>
<protein>
    <recommendedName>
        <fullName evidence="2">CBM21 domain-containing protein</fullName>
    </recommendedName>
</protein>
<gene>
    <name evidence="3" type="primary">ABSGL_02471.1 scaffold 3452</name>
</gene>
<proteinExistence type="predicted"/>
<feature type="compositionally biased region" description="Polar residues" evidence="1">
    <location>
        <begin position="36"/>
        <end position="58"/>
    </location>
</feature>
<feature type="region of interest" description="Disordered" evidence="1">
    <location>
        <begin position="28"/>
        <end position="58"/>
    </location>
</feature>
<evidence type="ECO:0000313" key="3">
    <source>
        <dbReference type="EMBL" id="SAL97013.1"/>
    </source>
</evidence>
<feature type="compositionally biased region" description="Low complexity" evidence="1">
    <location>
        <begin position="334"/>
        <end position="356"/>
    </location>
</feature>
<dbReference type="PANTHER" id="PTHR12307">
    <property type="entry name" value="PROTEIN PHOSPHATASE 1 REGULATORY SUBUNIT"/>
    <property type="match status" value="1"/>
</dbReference>
<name>A0A163J3U6_ABSGL</name>
<dbReference type="InParanoid" id="A0A163J3U6"/>
<feature type="region of interest" description="Disordered" evidence="1">
    <location>
        <begin position="320"/>
        <end position="356"/>
    </location>
</feature>
<dbReference type="GO" id="GO:0005979">
    <property type="term" value="P:regulation of glycogen biosynthetic process"/>
    <property type="evidence" value="ECO:0007669"/>
    <property type="project" value="TreeGrafter"/>
</dbReference>
<reference evidence="3" key="1">
    <citation type="submission" date="2016-04" db="EMBL/GenBank/DDBJ databases">
        <authorList>
            <person name="Evans L.H."/>
            <person name="Alamgir A."/>
            <person name="Owens N."/>
            <person name="Weber N.D."/>
            <person name="Virtaneva K."/>
            <person name="Barbian K."/>
            <person name="Babar A."/>
            <person name="Rosenke K."/>
        </authorList>
    </citation>
    <scope>NUCLEOTIDE SEQUENCE [LARGE SCALE GENOMIC DNA]</scope>
    <source>
        <strain evidence="3">CBS 101.48</strain>
    </source>
</reference>
<dbReference type="Gene3D" id="2.60.40.2440">
    <property type="entry name" value="Carbohydrate binding type-21 domain"/>
    <property type="match status" value="1"/>
</dbReference>
<feature type="region of interest" description="Disordered" evidence="1">
    <location>
        <begin position="82"/>
        <end position="113"/>
    </location>
</feature>
<organism evidence="3">
    <name type="scientific">Absidia glauca</name>
    <name type="common">Pin mould</name>
    <dbReference type="NCBI Taxonomy" id="4829"/>
    <lineage>
        <taxon>Eukaryota</taxon>
        <taxon>Fungi</taxon>
        <taxon>Fungi incertae sedis</taxon>
        <taxon>Mucoromycota</taxon>
        <taxon>Mucoromycotina</taxon>
        <taxon>Mucoromycetes</taxon>
        <taxon>Mucorales</taxon>
        <taxon>Cunninghamellaceae</taxon>
        <taxon>Absidia</taxon>
    </lineage>
</organism>
<evidence type="ECO:0000259" key="2">
    <source>
        <dbReference type="PROSITE" id="PS51159"/>
    </source>
</evidence>
<accession>A0A163J3U6</accession>
<keyword evidence="4" id="KW-1185">Reference proteome</keyword>
<dbReference type="Pfam" id="PF03370">
    <property type="entry name" value="CBM_21"/>
    <property type="match status" value="1"/>
</dbReference>
<dbReference type="InterPro" id="IPR038175">
    <property type="entry name" value="CBM21_dom_sf"/>
</dbReference>
<dbReference type="GO" id="GO:0008157">
    <property type="term" value="F:protein phosphatase 1 binding"/>
    <property type="evidence" value="ECO:0007669"/>
    <property type="project" value="TreeGrafter"/>
</dbReference>
<dbReference type="GO" id="GO:2001069">
    <property type="term" value="F:glycogen binding"/>
    <property type="evidence" value="ECO:0007669"/>
    <property type="project" value="TreeGrafter"/>
</dbReference>